<dbReference type="SUPFAM" id="SSF51182">
    <property type="entry name" value="RmlC-like cupins"/>
    <property type="match status" value="1"/>
</dbReference>
<feature type="chain" id="PRO_5047175516" evidence="1">
    <location>
        <begin position="20"/>
        <end position="139"/>
    </location>
</feature>
<evidence type="ECO:0000259" key="2">
    <source>
        <dbReference type="Pfam" id="PF07883"/>
    </source>
</evidence>
<dbReference type="Pfam" id="PF07883">
    <property type="entry name" value="Cupin_2"/>
    <property type="match status" value="1"/>
</dbReference>
<evidence type="ECO:0000313" key="4">
    <source>
        <dbReference type="Proteomes" id="UP001204151"/>
    </source>
</evidence>
<evidence type="ECO:0000256" key="1">
    <source>
        <dbReference type="SAM" id="SignalP"/>
    </source>
</evidence>
<dbReference type="InterPro" id="IPR011051">
    <property type="entry name" value="RmlC_Cupin_sf"/>
</dbReference>
<organism evidence="3 4">
    <name type="scientific">Massilia pinisoli</name>
    <dbReference type="NCBI Taxonomy" id="1772194"/>
    <lineage>
        <taxon>Bacteria</taxon>
        <taxon>Pseudomonadati</taxon>
        <taxon>Pseudomonadota</taxon>
        <taxon>Betaproteobacteria</taxon>
        <taxon>Burkholderiales</taxon>
        <taxon>Oxalobacteraceae</taxon>
        <taxon>Telluria group</taxon>
        <taxon>Massilia</taxon>
    </lineage>
</organism>
<protein>
    <submittedName>
        <fullName evidence="3">Cupin domain-containing protein</fullName>
    </submittedName>
</protein>
<dbReference type="PANTHER" id="PTHR38599">
    <property type="entry name" value="CUPIN DOMAIN PROTEIN (AFU_ORTHOLOGUE AFUA_3G13620)"/>
    <property type="match status" value="1"/>
</dbReference>
<feature type="domain" description="Cupin type-2" evidence="2">
    <location>
        <begin position="51"/>
        <end position="124"/>
    </location>
</feature>
<name>A0ABT1ZVT3_9BURK</name>
<dbReference type="Gene3D" id="2.60.120.10">
    <property type="entry name" value="Jelly Rolls"/>
    <property type="match status" value="1"/>
</dbReference>
<accession>A0ABT1ZVT3</accession>
<dbReference type="CDD" id="cd02234">
    <property type="entry name" value="cupin_BLR7677-like"/>
    <property type="match status" value="1"/>
</dbReference>
<keyword evidence="4" id="KW-1185">Reference proteome</keyword>
<feature type="signal peptide" evidence="1">
    <location>
        <begin position="1"/>
        <end position="19"/>
    </location>
</feature>
<gene>
    <name evidence="3" type="ORF">NX784_20685</name>
</gene>
<dbReference type="InterPro" id="IPR013096">
    <property type="entry name" value="Cupin_2"/>
</dbReference>
<proteinExistence type="predicted"/>
<dbReference type="EMBL" id="JANUGW010000017">
    <property type="protein sequence ID" value="MCS0584018.1"/>
    <property type="molecule type" value="Genomic_DNA"/>
</dbReference>
<dbReference type="Proteomes" id="UP001204151">
    <property type="component" value="Unassembled WGS sequence"/>
</dbReference>
<dbReference type="InterPro" id="IPR014710">
    <property type="entry name" value="RmlC-like_jellyroll"/>
</dbReference>
<reference evidence="3 4" key="1">
    <citation type="submission" date="2022-08" db="EMBL/GenBank/DDBJ databases">
        <title>Reclassification of Massilia species as members of the genera Telluria, Duganella, Pseudoduganella, Mokoshia gen. nov. and Zemynaea gen. nov. using orthogonal and non-orthogonal genome-based approaches.</title>
        <authorList>
            <person name="Bowman J.P."/>
        </authorList>
    </citation>
    <scope>NUCLEOTIDE SEQUENCE [LARGE SCALE GENOMIC DNA]</scope>
    <source>
        <strain evidence="3 4">JCM 31316</strain>
    </source>
</reference>
<evidence type="ECO:0000313" key="3">
    <source>
        <dbReference type="EMBL" id="MCS0584018.1"/>
    </source>
</evidence>
<dbReference type="RefSeq" id="WP_258818578.1">
    <property type="nucleotide sequence ID" value="NZ_JANUGW010000017.1"/>
</dbReference>
<comment type="caution">
    <text evidence="3">The sequence shown here is derived from an EMBL/GenBank/DDBJ whole genome shotgun (WGS) entry which is preliminary data.</text>
</comment>
<keyword evidence="1" id="KW-0732">Signal</keyword>
<sequence length="139" mass="14807">MKSMLFAAAVALAAASAHAHEPEQGAGQETVKPLFQRALPNVPGKALVALEVTFPPGAAAPPHTHPRSAFIYAQVLSGEIVSAVDAEPPRVYRTGETWYEAPGARHVVTRNPSPDKPATLLAVFVLDEGEQRLVLPQDR</sequence>
<dbReference type="PANTHER" id="PTHR38599:SF1">
    <property type="entry name" value="CUPIN DOMAIN PROTEIN (AFU_ORTHOLOGUE AFUA_3G13620)"/>
    <property type="match status" value="1"/>
</dbReference>